<keyword evidence="3" id="KW-1185">Reference proteome</keyword>
<comment type="caution">
    <text evidence="2">The sequence shown here is derived from an EMBL/GenBank/DDBJ whole genome shotgun (WGS) entry which is preliminary data.</text>
</comment>
<dbReference type="HOGENOM" id="CLU_333565_0_0_1"/>
<feature type="compositionally biased region" description="Low complexity" evidence="1">
    <location>
        <begin position="97"/>
        <end position="111"/>
    </location>
</feature>
<name>Q559W7_DICDI</name>
<dbReference type="InParanoid" id="Q559W7"/>
<organism evidence="2 3">
    <name type="scientific">Dictyostelium discoideum</name>
    <name type="common">Social amoeba</name>
    <dbReference type="NCBI Taxonomy" id="44689"/>
    <lineage>
        <taxon>Eukaryota</taxon>
        <taxon>Amoebozoa</taxon>
        <taxon>Evosea</taxon>
        <taxon>Eumycetozoa</taxon>
        <taxon>Dictyostelia</taxon>
        <taxon>Dictyosteliales</taxon>
        <taxon>Dictyosteliaceae</taxon>
        <taxon>Dictyostelium</taxon>
    </lineage>
</organism>
<evidence type="ECO:0000313" key="3">
    <source>
        <dbReference type="Proteomes" id="UP000002195"/>
    </source>
</evidence>
<dbReference type="GeneID" id="8618388"/>
<evidence type="ECO:0000256" key="1">
    <source>
        <dbReference type="SAM" id="MobiDB-lite"/>
    </source>
</evidence>
<feature type="compositionally biased region" description="Acidic residues" evidence="1">
    <location>
        <begin position="334"/>
        <end position="343"/>
    </location>
</feature>
<proteinExistence type="predicted"/>
<reference evidence="2 3" key="1">
    <citation type="journal article" date="2005" name="Nature">
        <title>The genome of the social amoeba Dictyostelium discoideum.</title>
        <authorList>
            <consortium name="The Dictyostelium discoideum Sequencing Consortium"/>
            <person name="Eichinger L."/>
            <person name="Pachebat J.A."/>
            <person name="Glockner G."/>
            <person name="Rajandream M.A."/>
            <person name="Sucgang R."/>
            <person name="Berriman M."/>
            <person name="Song J."/>
            <person name="Olsen R."/>
            <person name="Szafranski K."/>
            <person name="Xu Q."/>
            <person name="Tunggal B."/>
            <person name="Kummerfeld S."/>
            <person name="Madera M."/>
            <person name="Konfortov B.A."/>
            <person name="Rivero F."/>
            <person name="Bankier A.T."/>
            <person name="Lehmann R."/>
            <person name="Hamlin N."/>
            <person name="Davies R."/>
            <person name="Gaudet P."/>
            <person name="Fey P."/>
            <person name="Pilcher K."/>
            <person name="Chen G."/>
            <person name="Saunders D."/>
            <person name="Sodergren E."/>
            <person name="Davis P."/>
            <person name="Kerhornou A."/>
            <person name="Nie X."/>
            <person name="Hall N."/>
            <person name="Anjard C."/>
            <person name="Hemphill L."/>
            <person name="Bason N."/>
            <person name="Farbrother P."/>
            <person name="Desany B."/>
            <person name="Just E."/>
            <person name="Morio T."/>
            <person name="Rost R."/>
            <person name="Churcher C."/>
            <person name="Cooper J."/>
            <person name="Haydock S."/>
            <person name="van Driessche N."/>
            <person name="Cronin A."/>
            <person name="Goodhead I."/>
            <person name="Muzny D."/>
            <person name="Mourier T."/>
            <person name="Pain A."/>
            <person name="Lu M."/>
            <person name="Harper D."/>
            <person name="Lindsay R."/>
            <person name="Hauser H."/>
            <person name="James K."/>
            <person name="Quiles M."/>
            <person name="Madan Babu M."/>
            <person name="Saito T."/>
            <person name="Buchrieser C."/>
            <person name="Wardroper A."/>
            <person name="Felder M."/>
            <person name="Thangavelu M."/>
            <person name="Johnson D."/>
            <person name="Knights A."/>
            <person name="Loulseged H."/>
            <person name="Mungall K."/>
            <person name="Oliver K."/>
            <person name="Price C."/>
            <person name="Quail M.A."/>
            <person name="Urushihara H."/>
            <person name="Hernandez J."/>
            <person name="Rabbinowitsch E."/>
            <person name="Steffen D."/>
            <person name="Sanders M."/>
            <person name="Ma J."/>
            <person name="Kohara Y."/>
            <person name="Sharp S."/>
            <person name="Simmonds M."/>
            <person name="Spiegler S."/>
            <person name="Tivey A."/>
            <person name="Sugano S."/>
            <person name="White B."/>
            <person name="Walker D."/>
            <person name="Woodward J."/>
            <person name="Winckler T."/>
            <person name="Tanaka Y."/>
            <person name="Shaulsky G."/>
            <person name="Schleicher M."/>
            <person name="Weinstock G."/>
            <person name="Rosenthal A."/>
            <person name="Cox E.C."/>
            <person name="Chisholm R.L."/>
            <person name="Gibbs R."/>
            <person name="Loomis W.F."/>
            <person name="Platzer M."/>
            <person name="Kay R.R."/>
            <person name="Williams J."/>
            <person name="Dear P.H."/>
            <person name="Noegel A.A."/>
            <person name="Barrell B."/>
            <person name="Kuspa A."/>
        </authorList>
    </citation>
    <scope>NUCLEOTIDE SEQUENCE [LARGE SCALE GENOMIC DNA]</scope>
    <source>
        <strain evidence="2 3">AX4</strain>
    </source>
</reference>
<gene>
    <name evidence="2" type="ORF">DDB_G0272416</name>
</gene>
<dbReference type="KEGG" id="ddi:DDB_G0272416"/>
<dbReference type="EMBL" id="AAFI02000008">
    <property type="protein sequence ID" value="EAL71360.1"/>
    <property type="molecule type" value="Genomic_DNA"/>
</dbReference>
<feature type="compositionally biased region" description="Polar residues" evidence="1">
    <location>
        <begin position="126"/>
        <end position="139"/>
    </location>
</feature>
<dbReference type="Proteomes" id="UP000002195">
    <property type="component" value="Unassembled WGS sequence"/>
</dbReference>
<dbReference type="PaxDb" id="44689-DDB0266686"/>
<sequence>MEGADKGQLFFDESTFDRDDQVLQTRLVYLKRMLKKGPVEKEKQERILFGGAQRKQKEEEQIQQQKDYSSNKITAGIRDTNGYTNNSLMSRNEAEINNNNNNNSNSNSNNNQLGIADNGYKKQKNEFNTPTSYNYLPSSQQQQQQQQQQNSIISFKLKPLFDAKLKEYETKRQLLGLSESVIEFERGFCTQDNKYGKSIMFVISPDSKRNSNFLNIIQDTPSIVAYHQYDSNAKKKKFKKIIQHMKHEFMSGYSSYPRLMEEHLQEVSSTHAASKYINFRRDKMIDEPKKIILSFKEMPIFPSFEDNDSVNTILYHRLLYIDRFLEKQQQQQQQDDDDDELLDDQPQPETEQDLERNSLGVDKLNDDQRLFLSFIKKQHYKFNQDNYSTNLENEINNLVLKITGLQPQQKNLDTDVEINDSEQQPQQISEKKKENDNLSQKPLIHIIIDDLPQSEIDILLLLQKIKFNDVRIFITVSCRFALPSELVFENSRILRLTNPNFYNNINYLNECITPLSIPDDGFNVHDYPNIYRVLQFIGGQSGLNELFTIVLNEIRSDNPKTHIKNIPLDDITNRMLGYLIQTAATSPQQSVSLLPIDNPDIPLLILLSIVGYNYKEAKSKYPKIEEYYGRGVISIQNFSVFMSPLLMKYYLQYAVDFNKDFGGHVFSVAFTILKRFSQEIFVWNTFYQEFFQLKLAAHNFLNDHYQQFSSADQKITLRSFFYPNQKLNSEFEDKTNSNNDRSLVTDFNYKFGIESYWKKSIELYHDPSMVDDQNRNIGSSTQTIYSPPDLDYFSVDVDKTVRDCFNQNTKYRVDNDMLLFFTRKYSQYSNSPKFKIINPIESNYYSFLTSFIDSVEL</sequence>
<evidence type="ECO:0000313" key="2">
    <source>
        <dbReference type="EMBL" id="EAL71360.1"/>
    </source>
</evidence>
<feature type="region of interest" description="Disordered" evidence="1">
    <location>
        <begin position="45"/>
        <end position="149"/>
    </location>
</feature>
<dbReference type="RefSeq" id="XP_645217.1">
    <property type="nucleotide sequence ID" value="XM_640125.1"/>
</dbReference>
<feature type="compositionally biased region" description="Low complexity" evidence="1">
    <location>
        <begin position="140"/>
        <end position="149"/>
    </location>
</feature>
<protein>
    <submittedName>
        <fullName evidence="2">Uncharacterized protein</fullName>
    </submittedName>
</protein>
<accession>Q559W7</accession>
<dbReference type="VEuPathDB" id="AmoebaDB:DDB_G0272416"/>
<feature type="compositionally biased region" description="Polar residues" evidence="1">
    <location>
        <begin position="81"/>
        <end position="90"/>
    </location>
</feature>
<dbReference type="AlphaFoldDB" id="Q559W7"/>
<dbReference type="dictyBase" id="DDB_G0272416"/>
<feature type="region of interest" description="Disordered" evidence="1">
    <location>
        <begin position="329"/>
        <end position="359"/>
    </location>
</feature>